<accession>A0A812PGJ8</accession>
<comment type="caution">
    <text evidence="1">The sequence shown here is derived from an EMBL/GenBank/DDBJ whole genome shotgun (WGS) entry which is preliminary data.</text>
</comment>
<evidence type="ECO:0000313" key="2">
    <source>
        <dbReference type="Proteomes" id="UP000604046"/>
    </source>
</evidence>
<gene>
    <name evidence="1" type="ORF">SNAT2548_LOCUS17489</name>
</gene>
<evidence type="ECO:0000313" key="1">
    <source>
        <dbReference type="EMBL" id="CAE7334376.1"/>
    </source>
</evidence>
<dbReference type="AlphaFoldDB" id="A0A812PGJ8"/>
<dbReference type="Proteomes" id="UP000604046">
    <property type="component" value="Unassembled WGS sequence"/>
</dbReference>
<proteinExistence type="predicted"/>
<organism evidence="1 2">
    <name type="scientific">Symbiodinium natans</name>
    <dbReference type="NCBI Taxonomy" id="878477"/>
    <lineage>
        <taxon>Eukaryota</taxon>
        <taxon>Sar</taxon>
        <taxon>Alveolata</taxon>
        <taxon>Dinophyceae</taxon>
        <taxon>Suessiales</taxon>
        <taxon>Symbiodiniaceae</taxon>
        <taxon>Symbiodinium</taxon>
    </lineage>
</organism>
<name>A0A812PGJ8_9DINO</name>
<protein>
    <submittedName>
        <fullName evidence="1">Uncharacterized protein</fullName>
    </submittedName>
</protein>
<sequence length="105" mass="11450">MRPLSIVASPLPRAEADERSLSFLLQLLLLVQGLKKNHEQQDHAPDSVQACAPESACCHRGRILAENPDARRLDSPTLKKLHRGLEAIVFVPLLAIPTPSSSARA</sequence>
<dbReference type="EMBL" id="CAJNDS010002113">
    <property type="protein sequence ID" value="CAE7334376.1"/>
    <property type="molecule type" value="Genomic_DNA"/>
</dbReference>
<reference evidence="1" key="1">
    <citation type="submission" date="2021-02" db="EMBL/GenBank/DDBJ databases">
        <authorList>
            <person name="Dougan E. K."/>
            <person name="Rhodes N."/>
            <person name="Thang M."/>
            <person name="Chan C."/>
        </authorList>
    </citation>
    <scope>NUCLEOTIDE SEQUENCE</scope>
</reference>
<keyword evidence="2" id="KW-1185">Reference proteome</keyword>